<evidence type="ECO:0000313" key="12">
    <source>
        <dbReference type="Proteomes" id="UP001467674"/>
    </source>
</evidence>
<accession>A0A653P0Q6</accession>
<feature type="chain" id="PRO_5030154832" evidence="7">
    <location>
        <begin position="24"/>
        <end position="321"/>
    </location>
</feature>
<dbReference type="EMBL" id="CABWLH010000009">
    <property type="protein sequence ID" value="VXB22833.1"/>
    <property type="molecule type" value="Genomic_DNA"/>
</dbReference>
<dbReference type="EMBL" id="JBEOME010000002">
    <property type="protein sequence ID" value="MER3120893.1"/>
    <property type="molecule type" value="Genomic_DNA"/>
</dbReference>
<evidence type="ECO:0000256" key="1">
    <source>
        <dbReference type="ARBA" id="ARBA00004193"/>
    </source>
</evidence>
<dbReference type="Pfam" id="PF02608">
    <property type="entry name" value="Bmp"/>
    <property type="match status" value="1"/>
</dbReference>
<dbReference type="Proteomes" id="UP001467674">
    <property type="component" value="Unassembled WGS sequence"/>
</dbReference>
<evidence type="ECO:0000313" key="10">
    <source>
        <dbReference type="EMBL" id="VXB22833.1"/>
    </source>
</evidence>
<dbReference type="CDD" id="cd06353">
    <property type="entry name" value="PBP1_Med-like"/>
    <property type="match status" value="1"/>
</dbReference>
<evidence type="ECO:0000259" key="8">
    <source>
        <dbReference type="Pfam" id="PF02608"/>
    </source>
</evidence>
<proteinExistence type="inferred from homology"/>
<evidence type="ECO:0000256" key="6">
    <source>
        <dbReference type="ARBA" id="ARBA00023288"/>
    </source>
</evidence>
<keyword evidence="6" id="KW-0449">Lipoprotein</keyword>
<evidence type="ECO:0000256" key="7">
    <source>
        <dbReference type="SAM" id="SignalP"/>
    </source>
</evidence>
<dbReference type="InterPro" id="IPR050957">
    <property type="entry name" value="BMP_lipoprotein"/>
</dbReference>
<feature type="domain" description="ABC transporter substrate-binding protein PnrA-like" evidence="8">
    <location>
        <begin position="29"/>
        <end position="320"/>
    </location>
</feature>
<dbReference type="Gene3D" id="3.40.50.2300">
    <property type="match status" value="2"/>
</dbReference>
<evidence type="ECO:0000256" key="4">
    <source>
        <dbReference type="ARBA" id="ARBA00022729"/>
    </source>
</evidence>
<organism evidence="10 11">
    <name type="scientific">Bacillus altitudinis</name>
    <dbReference type="NCBI Taxonomy" id="293387"/>
    <lineage>
        <taxon>Bacteria</taxon>
        <taxon>Bacillati</taxon>
        <taxon>Bacillota</taxon>
        <taxon>Bacilli</taxon>
        <taxon>Bacillales</taxon>
        <taxon>Bacillaceae</taxon>
        <taxon>Bacillus</taxon>
    </lineage>
</organism>
<keyword evidence="5" id="KW-0472">Membrane</keyword>
<feature type="signal peptide" evidence="7">
    <location>
        <begin position="1"/>
        <end position="23"/>
    </location>
</feature>
<dbReference type="PROSITE" id="PS51257">
    <property type="entry name" value="PROKAR_LIPOPROTEIN"/>
    <property type="match status" value="1"/>
</dbReference>
<reference evidence="9 12" key="2">
    <citation type="submission" date="2024-06" db="EMBL/GenBank/DDBJ databases">
        <title>Construction of an artificial bacterial consortium using nitrogen cycle bacteria from Cuatro Cienegas Basin and a mangrove forest.</title>
        <authorList>
            <person name="Aguilera-Najera D."/>
            <person name="Marquez-Cianci L."/>
            <person name="Martinez-Perez E."/>
            <person name="Rosas-Barrera M."/>
            <person name="Rodriguez-Cruz U.E."/>
            <person name="Tapia-Lopez R."/>
            <person name="Eguiarte L.E."/>
            <person name="Souza-Saldivar V."/>
        </authorList>
    </citation>
    <scope>NUCLEOTIDE SEQUENCE [LARGE SCALE GENOMIC DNA]</scope>
    <source>
        <strain evidence="9 12">S14-15</strain>
    </source>
</reference>
<dbReference type="RefSeq" id="WP_017360174.1">
    <property type="nucleotide sequence ID" value="NZ_AP025262.1"/>
</dbReference>
<dbReference type="SUPFAM" id="SSF53822">
    <property type="entry name" value="Periplasmic binding protein-like I"/>
    <property type="match status" value="1"/>
</dbReference>
<accession>A0A6I5SIG8</accession>
<evidence type="ECO:0000313" key="9">
    <source>
        <dbReference type="EMBL" id="MER3120893.1"/>
    </source>
</evidence>
<gene>
    <name evidence="10" type="primary">med</name>
    <name evidence="9" type="ORF">ABQG71_06780</name>
    <name evidence="10" type="ORF">BACI348_40234</name>
</gene>
<evidence type="ECO:0000256" key="2">
    <source>
        <dbReference type="ARBA" id="ARBA00008610"/>
    </source>
</evidence>
<evidence type="ECO:0000256" key="5">
    <source>
        <dbReference type="ARBA" id="ARBA00023136"/>
    </source>
</evidence>
<dbReference type="Proteomes" id="UP000433089">
    <property type="component" value="Unassembled WGS sequence"/>
</dbReference>
<keyword evidence="3" id="KW-1003">Cell membrane</keyword>
<evidence type="ECO:0000313" key="11">
    <source>
        <dbReference type="Proteomes" id="UP000433089"/>
    </source>
</evidence>
<sequence>MKYQRLVMIFSFLLLMLSACSQAPLKGHIEKVGLLVPDTINDQVWGTKGYKGLLNIQSTFGVDVYYKEGMVDKEKIVDAIEEFHKKGVNLIIGHGNEYSEIFNLISEDYPKTQFITVNGGKPQADNVTNVTFKGEAMGFFGGMTAAHMSKTKKIGILATYDWQSEVDGFIKGAKYQDEHVQVLAEFVENWDDADKAVNLYQKLKKQGVDVVYPAGDGYNIPVIEQIKTDNLSAIGYVTDQSNLGSHTVLTSTVQHVDKAYSIIAKKFNEGKLNEQGEYSFDFKEGVIEMGKFSSTIDRAFVKDIEKDIANYKKTGKLPNEK</sequence>
<dbReference type="PANTHER" id="PTHR34296">
    <property type="entry name" value="TRANSCRIPTIONAL ACTIVATOR PROTEIN MED"/>
    <property type="match status" value="1"/>
</dbReference>
<protein>
    <submittedName>
        <fullName evidence="9">BMP family ABC transporter substrate-binding protein</fullName>
    </submittedName>
    <submittedName>
        <fullName evidence="10">Positive regulator of comK</fullName>
    </submittedName>
</protein>
<dbReference type="InterPro" id="IPR003760">
    <property type="entry name" value="PnrA-like"/>
</dbReference>
<reference evidence="10 11" key="1">
    <citation type="submission" date="2019-10" db="EMBL/GenBank/DDBJ databases">
        <authorList>
            <person name="Karimi E."/>
        </authorList>
    </citation>
    <scope>NUCLEOTIDE SEQUENCE [LARGE SCALE GENOMIC DNA]</scope>
    <source>
        <strain evidence="10">Bacillus sp. 348</strain>
    </source>
</reference>
<comment type="similarity">
    <text evidence="2">Belongs to the BMP lipoprotein family.</text>
</comment>
<keyword evidence="4 7" id="KW-0732">Signal</keyword>
<dbReference type="AlphaFoldDB" id="A0A6I5SIG8"/>
<keyword evidence="12" id="KW-1185">Reference proteome</keyword>
<dbReference type="InterPro" id="IPR028082">
    <property type="entry name" value="Peripla_BP_I"/>
</dbReference>
<dbReference type="GO" id="GO:0005886">
    <property type="term" value="C:plasma membrane"/>
    <property type="evidence" value="ECO:0007669"/>
    <property type="project" value="UniProtKB-SubCell"/>
</dbReference>
<name>A0A6I5SIG8_BACAB</name>
<dbReference type="PANTHER" id="PTHR34296:SF2">
    <property type="entry name" value="ABC TRANSPORTER GUANOSINE-BINDING PROTEIN NUPN"/>
    <property type="match status" value="1"/>
</dbReference>
<accession>A0A1K1WWA9</accession>
<comment type="subcellular location">
    <subcellularLocation>
        <location evidence="1">Cell membrane</location>
        <topology evidence="1">Lipid-anchor</topology>
    </subcellularLocation>
</comment>
<evidence type="ECO:0000256" key="3">
    <source>
        <dbReference type="ARBA" id="ARBA00022475"/>
    </source>
</evidence>